<keyword evidence="2" id="KW-0378">Hydrolase</keyword>
<evidence type="ECO:0000259" key="1">
    <source>
        <dbReference type="Pfam" id="PF07858"/>
    </source>
</evidence>
<dbReference type="Pfam" id="PF07858">
    <property type="entry name" value="LEH"/>
    <property type="match status" value="1"/>
</dbReference>
<organism evidence="2 3">
    <name type="scientific">Goodfellowiella coeruleoviolacea</name>
    <dbReference type="NCBI Taxonomy" id="334858"/>
    <lineage>
        <taxon>Bacteria</taxon>
        <taxon>Bacillati</taxon>
        <taxon>Actinomycetota</taxon>
        <taxon>Actinomycetes</taxon>
        <taxon>Pseudonocardiales</taxon>
        <taxon>Pseudonocardiaceae</taxon>
        <taxon>Goodfellowiella</taxon>
    </lineage>
</organism>
<name>A0AAE3GJL0_9PSEU</name>
<evidence type="ECO:0000313" key="2">
    <source>
        <dbReference type="EMBL" id="MCP2168612.1"/>
    </source>
</evidence>
<dbReference type="AlphaFoldDB" id="A0AAE3GJL0"/>
<sequence length="138" mass="15662">MSSAASAVEPVVDHHQRVVRDFLTSMGPTPADVTAAVHRFLTDDCVWENPGAPVCRGRQQILALMPDDFAQLEVRFRHLATSGDTVLVERVENMLRVDGTPIARNLRVMAAFELRGDRIRAWRDYYDSNNLISEPREW</sequence>
<keyword evidence="3" id="KW-1185">Reference proteome</keyword>
<dbReference type="Proteomes" id="UP001206128">
    <property type="component" value="Unassembled WGS sequence"/>
</dbReference>
<dbReference type="RefSeq" id="WP_253776604.1">
    <property type="nucleotide sequence ID" value="NZ_JAMTCK010000014.1"/>
</dbReference>
<accession>A0AAE3GJL0</accession>
<gene>
    <name evidence="2" type="ORF">LX83_005490</name>
</gene>
<evidence type="ECO:0000313" key="3">
    <source>
        <dbReference type="Proteomes" id="UP001206128"/>
    </source>
</evidence>
<dbReference type="Gene3D" id="3.10.450.50">
    <property type="match status" value="1"/>
</dbReference>
<feature type="domain" description="Limonene-1,2-epoxide hydrolase" evidence="1">
    <location>
        <begin position="16"/>
        <end position="133"/>
    </location>
</feature>
<proteinExistence type="predicted"/>
<reference evidence="2" key="1">
    <citation type="submission" date="2022-06" db="EMBL/GenBank/DDBJ databases">
        <title>Genomic Encyclopedia of Archaeal and Bacterial Type Strains, Phase II (KMG-II): from individual species to whole genera.</title>
        <authorList>
            <person name="Goeker M."/>
        </authorList>
    </citation>
    <scope>NUCLEOTIDE SEQUENCE</scope>
    <source>
        <strain evidence="2">DSM 43935</strain>
    </source>
</reference>
<dbReference type="SUPFAM" id="SSF54427">
    <property type="entry name" value="NTF2-like"/>
    <property type="match status" value="1"/>
</dbReference>
<dbReference type="GO" id="GO:0016787">
    <property type="term" value="F:hydrolase activity"/>
    <property type="evidence" value="ECO:0007669"/>
    <property type="project" value="UniProtKB-KW"/>
</dbReference>
<protein>
    <submittedName>
        <fullName evidence="2">Limonene-1,2-epoxide hydrolase</fullName>
    </submittedName>
</protein>
<comment type="caution">
    <text evidence="2">The sequence shown here is derived from an EMBL/GenBank/DDBJ whole genome shotgun (WGS) entry which is preliminary data.</text>
</comment>
<dbReference type="EMBL" id="JAMTCK010000014">
    <property type="protein sequence ID" value="MCP2168612.1"/>
    <property type="molecule type" value="Genomic_DNA"/>
</dbReference>
<dbReference type="InterPro" id="IPR032710">
    <property type="entry name" value="NTF2-like_dom_sf"/>
</dbReference>
<dbReference type="InterPro" id="IPR013100">
    <property type="entry name" value="LEH"/>
</dbReference>